<feature type="non-terminal residue" evidence="1">
    <location>
        <position position="1"/>
    </location>
</feature>
<dbReference type="AlphaFoldDB" id="A0A9W4XC44"/>
<organism evidence="1 2">
    <name type="scientific">Funneliformis geosporum</name>
    <dbReference type="NCBI Taxonomy" id="1117311"/>
    <lineage>
        <taxon>Eukaryota</taxon>
        <taxon>Fungi</taxon>
        <taxon>Fungi incertae sedis</taxon>
        <taxon>Mucoromycota</taxon>
        <taxon>Glomeromycotina</taxon>
        <taxon>Glomeromycetes</taxon>
        <taxon>Glomerales</taxon>
        <taxon>Glomeraceae</taxon>
        <taxon>Funneliformis</taxon>
    </lineage>
</organism>
<proteinExistence type="predicted"/>
<evidence type="ECO:0000313" key="1">
    <source>
        <dbReference type="EMBL" id="CAI2200797.1"/>
    </source>
</evidence>
<gene>
    <name evidence="1" type="ORF">FWILDA_LOCUS19747</name>
</gene>
<dbReference type="Proteomes" id="UP001153678">
    <property type="component" value="Unassembled WGS sequence"/>
</dbReference>
<dbReference type="EMBL" id="CAMKVN010025470">
    <property type="protein sequence ID" value="CAI2200797.1"/>
    <property type="molecule type" value="Genomic_DNA"/>
</dbReference>
<comment type="caution">
    <text evidence="1">The sequence shown here is derived from an EMBL/GenBank/DDBJ whole genome shotgun (WGS) entry which is preliminary data.</text>
</comment>
<name>A0A9W4XC44_9GLOM</name>
<protein>
    <submittedName>
        <fullName evidence="1">8778_t:CDS:1</fullName>
    </submittedName>
</protein>
<sequence>GRFFKDDQNISKPFILPKSSWEEIGILMQNNRKNMPLDFGRPPRNIFKHNAGYKAEEWANWITLFS</sequence>
<reference evidence="1" key="1">
    <citation type="submission" date="2022-08" db="EMBL/GenBank/DDBJ databases">
        <authorList>
            <person name="Kallberg Y."/>
            <person name="Tangrot J."/>
            <person name="Rosling A."/>
        </authorList>
    </citation>
    <scope>NUCLEOTIDE SEQUENCE</scope>
    <source>
        <strain evidence="1">Wild A</strain>
    </source>
</reference>
<feature type="non-terminal residue" evidence="1">
    <location>
        <position position="66"/>
    </location>
</feature>
<dbReference type="OrthoDB" id="2412881at2759"/>
<keyword evidence="2" id="KW-1185">Reference proteome</keyword>
<accession>A0A9W4XC44</accession>
<evidence type="ECO:0000313" key="2">
    <source>
        <dbReference type="Proteomes" id="UP001153678"/>
    </source>
</evidence>